<dbReference type="eggNOG" id="ENOG5032Y9S">
    <property type="taxonomic scope" value="Bacteria"/>
</dbReference>
<dbReference type="PATRIC" id="fig|991905.3.peg.2388"/>
<evidence type="ECO:0000313" key="2">
    <source>
        <dbReference type="Proteomes" id="UP000008130"/>
    </source>
</evidence>
<evidence type="ECO:0000313" key="1">
    <source>
        <dbReference type="EMBL" id="ADZ70757.1"/>
    </source>
</evidence>
<proteinExistence type="predicted"/>
<dbReference type="Proteomes" id="UP000008130">
    <property type="component" value="Chromosome"/>
</dbReference>
<dbReference type="OrthoDB" id="7678650at2"/>
<dbReference type="EMBL" id="CP002568">
    <property type="protein sequence ID" value="ADZ70757.1"/>
    <property type="molecule type" value="Genomic_DNA"/>
</dbReference>
<dbReference type="KEGG" id="pgv:SL003B_2332"/>
<gene>
    <name evidence="1" type="ordered locus">SL003B_2332</name>
</gene>
<reference evidence="1 2" key="1">
    <citation type="journal article" date="2011" name="J. Bacteriol.">
        <title>Complete genome sequence of Polymorphum gilvum SL003B-26A1T, a crude oil-degrading bacterium from oil-polluted saline soil.</title>
        <authorList>
            <person name="Li S.G."/>
            <person name="Tang Y.Q."/>
            <person name="Nie Y."/>
            <person name="Cai M."/>
            <person name="Wu X.L."/>
        </authorList>
    </citation>
    <scope>NUCLEOTIDE SEQUENCE [LARGE SCALE GENOMIC DNA]</scope>
    <source>
        <strain evidence="2">LMG 25793 / CGMCC 1.9160 / SL003B-26A1</strain>
    </source>
</reference>
<organism evidence="1 2">
    <name type="scientific">Polymorphum gilvum (strain LMG 25793 / CGMCC 1.9160 / SL003B-26A1)</name>
    <dbReference type="NCBI Taxonomy" id="991905"/>
    <lineage>
        <taxon>Bacteria</taxon>
        <taxon>Pseudomonadati</taxon>
        <taxon>Pseudomonadota</taxon>
        <taxon>Alphaproteobacteria</taxon>
        <taxon>Rhodobacterales</taxon>
        <taxon>Paracoccaceae</taxon>
        <taxon>Polymorphum</taxon>
    </lineage>
</organism>
<sequence length="99" mass="10936">MPDNQPDTHISSAEYDFVKGHIAATMTLIHALIDQGAVDRRSLDAFFAGFMGELPHTRQTLPLRLVLDQWRQGLRDGADDAQLMRRLFEVVDGGTSGGV</sequence>
<dbReference type="AlphaFoldDB" id="F2J0S1"/>
<name>F2J0S1_POLGS</name>
<keyword evidence="2" id="KW-1185">Reference proteome</keyword>
<accession>F2J0S1</accession>
<dbReference type="HOGENOM" id="CLU_2510606_0_0_5"/>
<dbReference type="RefSeq" id="WP_013653072.1">
    <property type="nucleotide sequence ID" value="NC_015259.1"/>
</dbReference>
<protein>
    <submittedName>
        <fullName evidence="1">Uncharacterized protein</fullName>
    </submittedName>
</protein>